<comment type="caution">
    <text evidence="4">The sequence shown here is derived from an EMBL/GenBank/DDBJ whole genome shotgun (WGS) entry which is preliminary data.</text>
</comment>
<reference evidence="4" key="1">
    <citation type="submission" date="2024-03" db="EMBL/GenBank/DDBJ databases">
        <title>Human intestinal bacterial collection.</title>
        <authorList>
            <person name="Pauvert C."/>
            <person name="Hitch T.C.A."/>
            <person name="Clavel T."/>
        </authorList>
    </citation>
    <scope>NUCLEOTIDE SEQUENCE [LARGE SCALE GENOMIC DNA]</scope>
    <source>
        <strain evidence="4">CLA-AA-H89B</strain>
    </source>
</reference>
<proteinExistence type="predicted"/>
<evidence type="ECO:0000256" key="3">
    <source>
        <dbReference type="SAM" id="SignalP"/>
    </source>
</evidence>
<accession>A0ABV1H3E9</accession>
<keyword evidence="2" id="KW-0812">Transmembrane</keyword>
<gene>
    <name evidence="4" type="ORF">WMO37_04225</name>
</gene>
<feature type="chain" id="PRO_5046592740" description="Cell wall anchor protein" evidence="3">
    <location>
        <begin position="32"/>
        <end position="314"/>
    </location>
</feature>
<keyword evidence="5" id="KW-1185">Reference proteome</keyword>
<evidence type="ECO:0008006" key="6">
    <source>
        <dbReference type="Google" id="ProtNLM"/>
    </source>
</evidence>
<evidence type="ECO:0000313" key="4">
    <source>
        <dbReference type="EMBL" id="MEQ2554225.1"/>
    </source>
</evidence>
<feature type="transmembrane region" description="Helical" evidence="2">
    <location>
        <begin position="231"/>
        <end position="252"/>
    </location>
</feature>
<dbReference type="EMBL" id="JBBMFS010000002">
    <property type="protein sequence ID" value="MEQ2554225.1"/>
    <property type="molecule type" value="Genomic_DNA"/>
</dbReference>
<feature type="signal peptide" evidence="3">
    <location>
        <begin position="1"/>
        <end position="31"/>
    </location>
</feature>
<feature type="compositionally biased region" description="Polar residues" evidence="1">
    <location>
        <begin position="295"/>
        <end position="314"/>
    </location>
</feature>
<keyword evidence="2" id="KW-1133">Transmembrane helix</keyword>
<dbReference type="Proteomes" id="UP001546774">
    <property type="component" value="Unassembled WGS sequence"/>
</dbReference>
<name>A0ABV1H3E9_9FIRM</name>
<keyword evidence="2" id="KW-0472">Membrane</keyword>
<organism evidence="4 5">
    <name type="scientific">Lachnospira intestinalis</name>
    <dbReference type="NCBI Taxonomy" id="3133158"/>
    <lineage>
        <taxon>Bacteria</taxon>
        <taxon>Bacillati</taxon>
        <taxon>Bacillota</taxon>
        <taxon>Clostridia</taxon>
        <taxon>Lachnospirales</taxon>
        <taxon>Lachnospiraceae</taxon>
        <taxon>Lachnospira</taxon>
    </lineage>
</organism>
<evidence type="ECO:0000313" key="5">
    <source>
        <dbReference type="Proteomes" id="UP001546774"/>
    </source>
</evidence>
<feature type="region of interest" description="Disordered" evidence="1">
    <location>
        <begin position="281"/>
        <end position="314"/>
    </location>
</feature>
<protein>
    <recommendedName>
        <fullName evidence="6">Cell wall anchor protein</fullName>
    </recommendedName>
</protein>
<keyword evidence="3" id="KW-0732">Signal</keyword>
<evidence type="ECO:0000256" key="2">
    <source>
        <dbReference type="SAM" id="Phobius"/>
    </source>
</evidence>
<sequence length="314" mass="34800">MKHLLKFYRKGTAFLMAFCLMALLFSFSCAAAENTTTYRFSDINLEVQVPSELIGFTRSVTSNNAYLDLIGTDDVEELRSLMVVNHVYLEAVPQDVRYELIISGKEAGSASADFTELSDTDLDSLFNEYLQKSDAIDNESVTENITASAIEHVNGIPYFVTSVKSVANNQVTVYMKKYYTVMQGNAISFFIQSNGEEIDSATAQLLTDVVTSAQYKTIHKSILENAFFTEILASVVTLAVPILLLALIVYLVEKSKKKTKKQIEADEKRLRAEYARQEAEAAKKVQEASGETEVSETGISKNETSGGQNGNNYQ</sequence>
<dbReference type="PROSITE" id="PS51257">
    <property type="entry name" value="PROKAR_LIPOPROTEIN"/>
    <property type="match status" value="1"/>
</dbReference>
<evidence type="ECO:0000256" key="1">
    <source>
        <dbReference type="SAM" id="MobiDB-lite"/>
    </source>
</evidence>